<organism evidence="5 6">
    <name type="scientific">Caldimonas thermodepolymerans</name>
    <dbReference type="NCBI Taxonomy" id="215580"/>
    <lineage>
        <taxon>Bacteria</taxon>
        <taxon>Pseudomonadati</taxon>
        <taxon>Pseudomonadota</taxon>
        <taxon>Betaproteobacteria</taxon>
        <taxon>Burkholderiales</taxon>
        <taxon>Sphaerotilaceae</taxon>
        <taxon>Caldimonas</taxon>
    </lineage>
</organism>
<dbReference type="InterPro" id="IPR005119">
    <property type="entry name" value="LysR_subst-bd"/>
</dbReference>
<dbReference type="SUPFAM" id="SSF53850">
    <property type="entry name" value="Periplasmic binding protein-like II"/>
    <property type="match status" value="1"/>
</dbReference>
<keyword evidence="6" id="KW-1185">Reference proteome</keyword>
<accession>A0A2S5T738</accession>
<dbReference type="PANTHER" id="PTHR30537">
    <property type="entry name" value="HTH-TYPE TRANSCRIPTIONAL REGULATOR"/>
    <property type="match status" value="1"/>
</dbReference>
<dbReference type="Gene3D" id="1.10.10.10">
    <property type="entry name" value="Winged helix-like DNA-binding domain superfamily/Winged helix DNA-binding domain"/>
    <property type="match status" value="1"/>
</dbReference>
<dbReference type="PRINTS" id="PR00039">
    <property type="entry name" value="HTHLYSR"/>
</dbReference>
<dbReference type="FunFam" id="1.10.10.10:FF:000001">
    <property type="entry name" value="LysR family transcriptional regulator"/>
    <property type="match status" value="1"/>
</dbReference>
<comment type="similarity">
    <text evidence="1">Belongs to the LysR transcriptional regulatory family.</text>
</comment>
<proteinExistence type="inferred from homology"/>
<comment type="caution">
    <text evidence="5">The sequence shown here is derived from an EMBL/GenBank/DDBJ whole genome shotgun (WGS) entry which is preliminary data.</text>
</comment>
<evidence type="ECO:0000256" key="1">
    <source>
        <dbReference type="ARBA" id="ARBA00009437"/>
    </source>
</evidence>
<dbReference type="Proteomes" id="UP000239406">
    <property type="component" value="Unassembled WGS sequence"/>
</dbReference>
<evidence type="ECO:0000256" key="4">
    <source>
        <dbReference type="ARBA" id="ARBA00023163"/>
    </source>
</evidence>
<dbReference type="GO" id="GO:0006351">
    <property type="term" value="P:DNA-templated transcription"/>
    <property type="evidence" value="ECO:0007669"/>
    <property type="project" value="TreeGrafter"/>
</dbReference>
<keyword evidence="3" id="KW-0238">DNA-binding</keyword>
<evidence type="ECO:0000313" key="5">
    <source>
        <dbReference type="EMBL" id="PPE70776.1"/>
    </source>
</evidence>
<dbReference type="AlphaFoldDB" id="A0A2S5T738"/>
<dbReference type="Pfam" id="PF03466">
    <property type="entry name" value="LysR_substrate"/>
    <property type="match status" value="1"/>
</dbReference>
<name>A0A2S5T738_9BURK</name>
<dbReference type="Pfam" id="PF00126">
    <property type="entry name" value="HTH_1"/>
    <property type="match status" value="1"/>
</dbReference>
<dbReference type="RefSeq" id="WP_104356467.1">
    <property type="nucleotide sequence ID" value="NZ_CP064338.1"/>
</dbReference>
<keyword evidence="2" id="KW-0805">Transcription regulation</keyword>
<dbReference type="PANTHER" id="PTHR30537:SF5">
    <property type="entry name" value="HTH-TYPE TRANSCRIPTIONAL ACTIVATOR TTDR-RELATED"/>
    <property type="match status" value="1"/>
</dbReference>
<gene>
    <name evidence="5" type="ORF">C1702_04335</name>
</gene>
<dbReference type="GO" id="GO:0043565">
    <property type="term" value="F:sequence-specific DNA binding"/>
    <property type="evidence" value="ECO:0007669"/>
    <property type="project" value="TreeGrafter"/>
</dbReference>
<keyword evidence="4" id="KW-0804">Transcription</keyword>
<dbReference type="InterPro" id="IPR058163">
    <property type="entry name" value="LysR-type_TF_proteobact-type"/>
</dbReference>
<evidence type="ECO:0000256" key="3">
    <source>
        <dbReference type="ARBA" id="ARBA00023125"/>
    </source>
</evidence>
<dbReference type="EMBL" id="PSNY01000004">
    <property type="protein sequence ID" value="PPE70776.1"/>
    <property type="molecule type" value="Genomic_DNA"/>
</dbReference>
<sequence length="334" mass="36536">MIEHHELLLVVQAAEQGSLAAAARALDLEPPAVTKRLAALESRLGVRLFHRTTRRLALTDEGELFCARARELLAGLASLESELQDSVGEARGTVRLASSFGFGRRWVAPALAGFQRAHPHVEIQLHLMERLPDLAAAGFDAAVWLWSPRRASTVTRKLASNRRVLVAAPAYAQRHGLPRTPQELAQHACLVVREDEAKSTAWKLAPVDGRRGGPVTVQVHGALSTNSGEVARDWALAGHGIMLRSLWDVHALLAEGRLVHVLPEYAMLDADVHWVLPPRRPGSAVPLRLRLLQEHLARHLADPPWLQPLPGTATEGVSRRAGPASARPTPPRRR</sequence>
<dbReference type="PROSITE" id="PS50931">
    <property type="entry name" value="HTH_LYSR"/>
    <property type="match status" value="1"/>
</dbReference>
<dbReference type="GO" id="GO:0003700">
    <property type="term" value="F:DNA-binding transcription factor activity"/>
    <property type="evidence" value="ECO:0007669"/>
    <property type="project" value="InterPro"/>
</dbReference>
<dbReference type="InterPro" id="IPR000847">
    <property type="entry name" value="LysR_HTH_N"/>
</dbReference>
<dbReference type="InterPro" id="IPR036390">
    <property type="entry name" value="WH_DNA-bd_sf"/>
</dbReference>
<evidence type="ECO:0000313" key="6">
    <source>
        <dbReference type="Proteomes" id="UP000239406"/>
    </source>
</evidence>
<dbReference type="SUPFAM" id="SSF46785">
    <property type="entry name" value="Winged helix' DNA-binding domain"/>
    <property type="match status" value="1"/>
</dbReference>
<evidence type="ECO:0000256" key="2">
    <source>
        <dbReference type="ARBA" id="ARBA00023015"/>
    </source>
</evidence>
<protein>
    <submittedName>
        <fullName evidence="5">LysR family transcriptional regulator</fullName>
    </submittedName>
</protein>
<dbReference type="Gene3D" id="3.40.190.290">
    <property type="match status" value="1"/>
</dbReference>
<reference evidence="5 6" key="1">
    <citation type="submission" date="2018-02" db="EMBL/GenBank/DDBJ databases">
        <title>Reclassifiation of [Polyangium] brachysporum DSM 7029 as Guopingzhaonella breviflexa gen. nov., sp. nov., a member of the family Comamonadaceae.</title>
        <authorList>
            <person name="Tang B."/>
        </authorList>
    </citation>
    <scope>NUCLEOTIDE SEQUENCE [LARGE SCALE GENOMIC DNA]</scope>
    <source>
        <strain evidence="5 6">DSM 15344</strain>
    </source>
</reference>
<dbReference type="InterPro" id="IPR036388">
    <property type="entry name" value="WH-like_DNA-bd_sf"/>
</dbReference>